<feature type="transmembrane region" description="Helical" evidence="6">
    <location>
        <begin position="192"/>
        <end position="212"/>
    </location>
</feature>
<evidence type="ECO:0000256" key="1">
    <source>
        <dbReference type="ARBA" id="ARBA00004651"/>
    </source>
</evidence>
<evidence type="ECO:0000256" key="4">
    <source>
        <dbReference type="ARBA" id="ARBA00022989"/>
    </source>
</evidence>
<feature type="transmembrane region" description="Helical" evidence="6">
    <location>
        <begin position="86"/>
        <end position="111"/>
    </location>
</feature>
<evidence type="ECO:0000313" key="7">
    <source>
        <dbReference type="EMBL" id="WEU39670.1"/>
    </source>
</evidence>
<reference evidence="7" key="1">
    <citation type="journal article" date="2017" name="Nature">
        <title>Asgard archaea illuminate the origin of eukaryotic cellular complexity.</title>
        <authorList>
            <person name="Zaremba-Niedzwiedzka K."/>
            <person name="Caceres E.F."/>
            <person name="Saw J.H."/>
            <person name="Backstrom D."/>
            <person name="Juzokaite L."/>
            <person name="Vancaester E."/>
            <person name="Seitz K.W."/>
            <person name="Anantharaman K."/>
            <person name="Starnawski P."/>
            <person name="Kjeldsen K.U."/>
            <person name="Scott M.B."/>
            <person name="Nunoura T."/>
            <person name="Banfield J.F."/>
            <person name="Schramm A."/>
            <person name="Baker B.J."/>
            <person name="Spang A."/>
            <person name="Ettema T.J.G."/>
        </authorList>
    </citation>
    <scope>NUCLEOTIDE SEQUENCE</scope>
    <source>
        <strain evidence="7">LCB_4</strain>
    </source>
</reference>
<dbReference type="InterPro" id="IPR002293">
    <property type="entry name" value="AA/rel_permease1"/>
</dbReference>
<proteinExistence type="predicted"/>
<evidence type="ECO:0000256" key="6">
    <source>
        <dbReference type="SAM" id="Phobius"/>
    </source>
</evidence>
<reference evidence="7" key="2">
    <citation type="journal article" date="2022" name="Nat. Microbiol.">
        <title>A closed Candidatus Odinarchaeum chromosome exposes Asgard archaeal viruses.</title>
        <authorList>
            <person name="Tamarit D."/>
            <person name="Caceres E.F."/>
            <person name="Krupovic M."/>
            <person name="Nijland R."/>
            <person name="Eme L."/>
            <person name="Robinson N.P."/>
            <person name="Ettema T.J.G."/>
        </authorList>
    </citation>
    <scope>NUCLEOTIDE SEQUENCE</scope>
    <source>
        <strain evidence="7">LCB_4</strain>
    </source>
</reference>
<feature type="transmembrane region" description="Helical" evidence="6">
    <location>
        <begin position="479"/>
        <end position="502"/>
    </location>
</feature>
<comment type="subcellular location">
    <subcellularLocation>
        <location evidence="1">Cell membrane</location>
        <topology evidence="1">Multi-pass membrane protein</topology>
    </subcellularLocation>
</comment>
<dbReference type="EMBL" id="CP091871">
    <property type="protein sequence ID" value="WEU39670.1"/>
    <property type="molecule type" value="Genomic_DNA"/>
</dbReference>
<keyword evidence="2" id="KW-1003">Cell membrane</keyword>
<dbReference type="GO" id="GO:0005886">
    <property type="term" value="C:plasma membrane"/>
    <property type="evidence" value="ECO:0007669"/>
    <property type="project" value="UniProtKB-SubCell"/>
</dbReference>
<dbReference type="GO" id="GO:0022857">
    <property type="term" value="F:transmembrane transporter activity"/>
    <property type="evidence" value="ECO:0007669"/>
    <property type="project" value="InterPro"/>
</dbReference>
<feature type="transmembrane region" description="Helical" evidence="6">
    <location>
        <begin position="410"/>
        <end position="429"/>
    </location>
</feature>
<accession>A0AAF0IAD2</accession>
<dbReference type="Gene3D" id="1.20.1740.10">
    <property type="entry name" value="Amino acid/polyamine transporter I"/>
    <property type="match status" value="1"/>
</dbReference>
<sequence>MATEKEVFIRKASGLTRVISAWDALIYAFCNPGILYCMLYITWGPWAVGPGADMPWSVLTVFMLLPIQALYWLFSVSMPRSGGEYLYVSRIISPAFGLFASWTLTIVGISWTGQCTTWMINYGIGGMFWNGGVLARDPNLLNIGHLLGDTSLIQYGGTPETAAIISAIATASLASTFYIMYRGAKASMRLQWICTTIATIGLLCFVAIAWTAGQTVFINNINTIWSDPTIQASGYFAYTSYGAYLTDVIGAGYPGHPEIIGTIFAGTAYVNLNTLGSTYTTSAAGEIKGVTFAQGLALLGSIIMFMGYWELFYGSAYVATGSEFWWGIGYAESAGLDYAAFGTMANGIIVAPYLSNNPVLVWFVAFGFVGATYGSVLGMSFGPVRNMFAWSFDGVLPNWWNKVDRRGSPWVSVLAGGIIAWAFAMIYTWTSLLMLILWTITVWFIGWVIVGIAGIVFPYRRKDIFEKSPELVKKKIGSIPVVSILGALTAGISAFTVWVTLAPSFVYGWGIDPLSLGGTVLFLVVCPFVLYYAAYFYRKSKGVPMDLRFKEIPPD</sequence>
<feature type="transmembrane region" description="Helical" evidence="6">
    <location>
        <begin position="21"/>
        <end position="43"/>
    </location>
</feature>
<keyword evidence="3 6" id="KW-0812">Transmembrane</keyword>
<feature type="transmembrane region" description="Helical" evidence="6">
    <location>
        <begin position="360"/>
        <end position="381"/>
    </location>
</feature>
<dbReference type="AlphaFoldDB" id="A0AAF0IAD2"/>
<dbReference type="InterPro" id="IPR050367">
    <property type="entry name" value="APC_superfamily"/>
</dbReference>
<dbReference type="Proteomes" id="UP000186851">
    <property type="component" value="Chromosome"/>
</dbReference>
<dbReference type="PANTHER" id="PTHR42770:SF7">
    <property type="entry name" value="MEMBRANE PROTEIN"/>
    <property type="match status" value="1"/>
</dbReference>
<evidence type="ECO:0000313" key="8">
    <source>
        <dbReference type="Proteomes" id="UP000186851"/>
    </source>
</evidence>
<feature type="transmembrane region" description="Helical" evidence="6">
    <location>
        <begin position="55"/>
        <end position="74"/>
    </location>
</feature>
<organism evidence="7 8">
    <name type="scientific">Odinarchaeota yellowstonii (strain LCB_4)</name>
    <dbReference type="NCBI Taxonomy" id="1841599"/>
    <lineage>
        <taxon>Archaea</taxon>
        <taxon>Promethearchaeati</taxon>
        <taxon>Candidatus Odinarchaeota</taxon>
        <taxon>Candidatus Odinarchaeia</taxon>
        <taxon>Candidatus Odinarchaeales</taxon>
        <taxon>Candidatus Odinarchaeaceae</taxon>
        <taxon>Candidatus Odinarchaeum</taxon>
    </lineage>
</organism>
<feature type="transmembrane region" description="Helical" evidence="6">
    <location>
        <begin position="292"/>
        <end position="313"/>
    </location>
</feature>
<dbReference type="PIRSF" id="PIRSF006060">
    <property type="entry name" value="AA_transporter"/>
    <property type="match status" value="1"/>
</dbReference>
<evidence type="ECO:0000256" key="5">
    <source>
        <dbReference type="ARBA" id="ARBA00023136"/>
    </source>
</evidence>
<feature type="transmembrane region" description="Helical" evidence="6">
    <location>
        <begin position="514"/>
        <end position="537"/>
    </location>
</feature>
<evidence type="ECO:0000256" key="2">
    <source>
        <dbReference type="ARBA" id="ARBA00022475"/>
    </source>
</evidence>
<keyword evidence="4 6" id="KW-1133">Transmembrane helix</keyword>
<dbReference type="PANTHER" id="PTHR42770">
    <property type="entry name" value="AMINO ACID TRANSPORTER-RELATED"/>
    <property type="match status" value="1"/>
</dbReference>
<gene>
    <name evidence="7" type="ORF">OdinLCB4_004070</name>
</gene>
<name>A0AAF0IAD2_ODILC</name>
<keyword evidence="5 6" id="KW-0472">Membrane</keyword>
<feature type="transmembrane region" description="Helical" evidence="6">
    <location>
        <begin position="161"/>
        <end position="180"/>
    </location>
</feature>
<protein>
    <submittedName>
        <fullName evidence="7">APC family permease</fullName>
    </submittedName>
</protein>
<dbReference type="Pfam" id="PF13520">
    <property type="entry name" value="AA_permease_2"/>
    <property type="match status" value="1"/>
</dbReference>
<feature type="transmembrane region" description="Helical" evidence="6">
    <location>
        <begin position="435"/>
        <end position="459"/>
    </location>
</feature>
<dbReference type="KEGG" id="oyw:OdinLCB4_004070"/>
<evidence type="ECO:0000256" key="3">
    <source>
        <dbReference type="ARBA" id="ARBA00022692"/>
    </source>
</evidence>